<dbReference type="EMBL" id="KQ103127">
    <property type="protein sequence ID" value="KMS93406.1"/>
    <property type="molecule type" value="Genomic_DNA"/>
</dbReference>
<dbReference type="AlphaFoldDB" id="A0A0J8AXB8"/>
<reference evidence="1 2" key="1">
    <citation type="journal article" date="2014" name="Nature">
        <title>The genome of the recently domesticated crop plant sugar beet (Beta vulgaris).</title>
        <authorList>
            <person name="Dohm J.C."/>
            <person name="Minoche A.E."/>
            <person name="Holtgrawe D."/>
            <person name="Capella-Gutierrez S."/>
            <person name="Zakrzewski F."/>
            <person name="Tafer H."/>
            <person name="Rupp O."/>
            <person name="Sorensen T.R."/>
            <person name="Stracke R."/>
            <person name="Reinhardt R."/>
            <person name="Goesmann A."/>
            <person name="Kraft T."/>
            <person name="Schulz B."/>
            <person name="Stadler P.F."/>
            <person name="Schmidt T."/>
            <person name="Gabaldon T."/>
            <person name="Lehrach H."/>
            <person name="Weisshaar B."/>
            <person name="Himmelbauer H."/>
        </authorList>
    </citation>
    <scope>NUCLEOTIDE SEQUENCE [LARGE SCALE GENOMIC DNA]</scope>
    <source>
        <tissue evidence="1">Taproot</tissue>
    </source>
</reference>
<protein>
    <submittedName>
        <fullName evidence="1">Uncharacterized protein</fullName>
    </submittedName>
</protein>
<gene>
    <name evidence="1" type="ORF">BVRB_031800</name>
</gene>
<organism evidence="1 2">
    <name type="scientific">Beta vulgaris subsp. vulgaris</name>
    <name type="common">Beet</name>
    <dbReference type="NCBI Taxonomy" id="3555"/>
    <lineage>
        <taxon>Eukaryota</taxon>
        <taxon>Viridiplantae</taxon>
        <taxon>Streptophyta</taxon>
        <taxon>Embryophyta</taxon>
        <taxon>Tracheophyta</taxon>
        <taxon>Spermatophyta</taxon>
        <taxon>Magnoliopsida</taxon>
        <taxon>eudicotyledons</taxon>
        <taxon>Gunneridae</taxon>
        <taxon>Pentapetalae</taxon>
        <taxon>Caryophyllales</taxon>
        <taxon>Chenopodiaceae</taxon>
        <taxon>Betoideae</taxon>
        <taxon>Beta</taxon>
    </lineage>
</organism>
<accession>A0A0J8AXB8</accession>
<evidence type="ECO:0000313" key="1">
    <source>
        <dbReference type="EMBL" id="KMS93406.1"/>
    </source>
</evidence>
<proteinExistence type="predicted"/>
<evidence type="ECO:0000313" key="2">
    <source>
        <dbReference type="Proteomes" id="UP000035740"/>
    </source>
</evidence>
<feature type="non-terminal residue" evidence="1">
    <location>
        <position position="1"/>
    </location>
</feature>
<sequence length="221" mass="25925">DLDRRRLIRRFLEQTQHARRRLDQEEAGEEMGQWWDLLQSMPLEAIHEAVIIHSDLGPIVSDLLVRQFVEFGPNENNCTKLVISYASFIHDLDLIFRLSCRLHFRKILTRLHEIRDHHRPPSIEHAVLDSHLDLGRSRAVLATISASGNDPLLFTRYCWRIWSDSWPQLCQIAAVQMYPVGSYHRCFDCHLNGLFRLFHHGLFVTVWGFCRILPENKPLIA</sequence>
<dbReference type="Proteomes" id="UP000035740">
    <property type="component" value="Unassembled WGS sequence"/>
</dbReference>
<dbReference type="Gramene" id="KMS93406">
    <property type="protein sequence ID" value="KMS93406"/>
    <property type="gene ID" value="BVRB_031800"/>
</dbReference>
<name>A0A0J8AXB8_BETVV</name>
<keyword evidence="2" id="KW-1185">Reference proteome</keyword>